<organism evidence="3 4">
    <name type="scientific">Mycobacterium gallinarum</name>
    <dbReference type="NCBI Taxonomy" id="39689"/>
    <lineage>
        <taxon>Bacteria</taxon>
        <taxon>Bacillati</taxon>
        <taxon>Actinomycetota</taxon>
        <taxon>Actinomycetes</taxon>
        <taxon>Mycobacteriales</taxon>
        <taxon>Mycobacteriaceae</taxon>
        <taxon>Mycobacterium</taxon>
    </lineage>
</organism>
<reference evidence="3 4" key="1">
    <citation type="journal article" date="2019" name="Emerg. Microbes Infect.">
        <title>Comprehensive subspecies identification of 175 nontuberculous mycobacteria species based on 7547 genomic profiles.</title>
        <authorList>
            <person name="Matsumoto Y."/>
            <person name="Kinjo T."/>
            <person name="Motooka D."/>
            <person name="Nabeya D."/>
            <person name="Jung N."/>
            <person name="Uechi K."/>
            <person name="Horii T."/>
            <person name="Iida T."/>
            <person name="Fujita J."/>
            <person name="Nakamura S."/>
        </authorList>
    </citation>
    <scope>NUCLEOTIDE SEQUENCE [LARGE SCALE GENOMIC DNA]</scope>
    <source>
        <strain evidence="3 4">JCM 6399</strain>
    </source>
</reference>
<dbReference type="InterPro" id="IPR005693">
    <property type="entry name" value="Mce"/>
</dbReference>
<gene>
    <name evidence="3" type="ORF">MGALJ_52130</name>
</gene>
<keyword evidence="4" id="KW-1185">Reference proteome</keyword>
<dbReference type="Proteomes" id="UP000465785">
    <property type="component" value="Chromosome"/>
</dbReference>
<name>A0A9W4FHU2_9MYCO</name>
<dbReference type="InterPro" id="IPR024516">
    <property type="entry name" value="Mce_C"/>
</dbReference>
<dbReference type="Pfam" id="PF02470">
    <property type="entry name" value="MlaD"/>
    <property type="match status" value="1"/>
</dbReference>
<dbReference type="GO" id="GO:0005576">
    <property type="term" value="C:extracellular region"/>
    <property type="evidence" value="ECO:0007669"/>
    <property type="project" value="TreeGrafter"/>
</dbReference>
<evidence type="ECO:0000259" key="2">
    <source>
        <dbReference type="Pfam" id="PF11887"/>
    </source>
</evidence>
<dbReference type="EMBL" id="AP022601">
    <property type="protein sequence ID" value="BBY95544.1"/>
    <property type="molecule type" value="Genomic_DNA"/>
</dbReference>
<dbReference type="KEGG" id="mgau:MGALJ_52130"/>
<dbReference type="InterPro" id="IPR052336">
    <property type="entry name" value="MlaD_Phospholipid_Transporter"/>
</dbReference>
<dbReference type="PANTHER" id="PTHR33371">
    <property type="entry name" value="INTERMEMBRANE PHOSPHOLIPID TRANSPORT SYSTEM BINDING PROTEIN MLAD-RELATED"/>
    <property type="match status" value="1"/>
</dbReference>
<feature type="domain" description="Mammalian cell entry C-terminal" evidence="2">
    <location>
        <begin position="134"/>
        <end position="348"/>
    </location>
</feature>
<dbReference type="GO" id="GO:0051701">
    <property type="term" value="P:biological process involved in interaction with host"/>
    <property type="evidence" value="ECO:0007669"/>
    <property type="project" value="TreeGrafter"/>
</dbReference>
<evidence type="ECO:0000259" key="1">
    <source>
        <dbReference type="Pfam" id="PF02470"/>
    </source>
</evidence>
<feature type="domain" description="Mce/MlaD" evidence="1">
    <location>
        <begin position="51"/>
        <end position="128"/>
    </location>
</feature>
<protein>
    <submittedName>
        <fullName evidence="3">Virulence factor Mce family protein</fullName>
    </submittedName>
</protein>
<evidence type="ECO:0000313" key="4">
    <source>
        <dbReference type="Proteomes" id="UP000465785"/>
    </source>
</evidence>
<evidence type="ECO:0000313" key="3">
    <source>
        <dbReference type="EMBL" id="BBY95544.1"/>
    </source>
</evidence>
<proteinExistence type="predicted"/>
<accession>A0A9W4FHU2</accession>
<dbReference type="NCBIfam" id="TIGR00996">
    <property type="entry name" value="Mtu_fam_mce"/>
    <property type="match status" value="1"/>
</dbReference>
<dbReference type="Pfam" id="PF11887">
    <property type="entry name" value="Mce4_CUP1"/>
    <property type="match status" value="1"/>
</dbReference>
<dbReference type="RefSeq" id="WP_232076326.1">
    <property type="nucleotide sequence ID" value="NZ_AP022601.1"/>
</dbReference>
<dbReference type="PANTHER" id="PTHR33371:SF19">
    <property type="entry name" value="MCE-FAMILY PROTEIN MCE4A"/>
    <property type="match status" value="1"/>
</dbReference>
<dbReference type="AlphaFoldDB" id="A0A9W4FHU2"/>
<dbReference type="InterPro" id="IPR003399">
    <property type="entry name" value="Mce/MlaD"/>
</dbReference>
<sequence>MTRHRLRANSIRSKTRWTTFRRPLVGLVTVVAIVGVIVLAATMFRGGFTQTVPLTVLSPRAGLVMNPDAKVKLHGAEVGRVSAIDALPDGQAALRLAMDPAALQLIPSNVVVDIASTTVFGAKFVQLVDPPQPSPHNIAEGAVIQADQVTVEINTVFEQLTSLLSAVDPVKINQTLGAIATALNGRGQSLGQMLSTLNAVLGKLDPALPALSRDLTDAPSVFGAYADAAEDLLRIADHVATVSQTVVAEQHNLDALLLGLIGLADIGNDVIGGNRRALSEVLRLLLPTTTLTSEYHEAINCAVEGVLPAAKNPPSPEPGVVASVSLLLGQDRYRYPGDLPRVAATGGPQCHDLPRLAYGQHPPFVVADVGANPWEYGNQGLVLNADGLKQWLFGPLNGPPRNSAEIGQPG</sequence>